<keyword evidence="1" id="KW-1133">Transmembrane helix</keyword>
<proteinExistence type="predicted"/>
<keyword evidence="1" id="KW-0812">Transmembrane</keyword>
<comment type="caution">
    <text evidence="2">The sequence shown here is derived from an EMBL/GenBank/DDBJ whole genome shotgun (WGS) entry which is preliminary data.</text>
</comment>
<dbReference type="PANTHER" id="PTHR34198">
    <property type="entry name" value="OS01G0175100 PROTEIN"/>
    <property type="match status" value="1"/>
</dbReference>
<accession>A0ABD2V0S1</accession>
<evidence type="ECO:0000256" key="1">
    <source>
        <dbReference type="SAM" id="Phobius"/>
    </source>
</evidence>
<keyword evidence="1" id="KW-0472">Membrane</keyword>
<reference evidence="2 3" key="1">
    <citation type="submission" date="2024-05" db="EMBL/GenBank/DDBJ databases">
        <title>De novo assembly of an allotetraploid wild potato.</title>
        <authorList>
            <person name="Hosaka A.J."/>
        </authorList>
    </citation>
    <scope>NUCLEOTIDE SEQUENCE [LARGE SCALE GENOMIC DNA]</scope>
    <source>
        <tissue evidence="2">Young leaves</tissue>
    </source>
</reference>
<dbReference type="EMBL" id="JBJKTR010000003">
    <property type="protein sequence ID" value="KAL3374728.1"/>
    <property type="molecule type" value="Genomic_DNA"/>
</dbReference>
<gene>
    <name evidence="2" type="ORF">AABB24_006291</name>
</gene>
<feature type="non-terminal residue" evidence="2">
    <location>
        <position position="1"/>
    </location>
</feature>
<dbReference type="Proteomes" id="UP001627284">
    <property type="component" value="Unassembled WGS sequence"/>
</dbReference>
<sequence>TNKKKCSHVINLILIFTCLYILLQRFNQSIHYNHQKHFYFLSIASTMATSFSCFCSAPVQSSVNRVNPDLTRQKPTSGSSSARWWTPLFGWSSEPDYIDSGSSSSAIRTGPVREISGLKSDPETGRCRSKFQPGGFTEDKAKELRRKTMQSSNFHDIMYHSAIASRLASDVSGR</sequence>
<name>A0ABD2V0S1_9SOLN</name>
<keyword evidence="3" id="KW-1185">Reference proteome</keyword>
<dbReference type="AlphaFoldDB" id="A0ABD2V0S1"/>
<evidence type="ECO:0000313" key="2">
    <source>
        <dbReference type="EMBL" id="KAL3374728.1"/>
    </source>
</evidence>
<feature type="transmembrane region" description="Helical" evidence="1">
    <location>
        <begin position="6"/>
        <end position="26"/>
    </location>
</feature>
<organism evidence="2 3">
    <name type="scientific">Solanum stoloniferum</name>
    <dbReference type="NCBI Taxonomy" id="62892"/>
    <lineage>
        <taxon>Eukaryota</taxon>
        <taxon>Viridiplantae</taxon>
        <taxon>Streptophyta</taxon>
        <taxon>Embryophyta</taxon>
        <taxon>Tracheophyta</taxon>
        <taxon>Spermatophyta</taxon>
        <taxon>Magnoliopsida</taxon>
        <taxon>eudicotyledons</taxon>
        <taxon>Gunneridae</taxon>
        <taxon>Pentapetalae</taxon>
        <taxon>asterids</taxon>
        <taxon>lamiids</taxon>
        <taxon>Solanales</taxon>
        <taxon>Solanaceae</taxon>
        <taxon>Solanoideae</taxon>
        <taxon>Solaneae</taxon>
        <taxon>Solanum</taxon>
    </lineage>
</organism>
<protein>
    <submittedName>
        <fullName evidence="2">Uncharacterized protein</fullName>
    </submittedName>
</protein>
<evidence type="ECO:0000313" key="3">
    <source>
        <dbReference type="Proteomes" id="UP001627284"/>
    </source>
</evidence>
<dbReference type="PANTHER" id="PTHR34198:SF24">
    <property type="entry name" value="DUF4005 DOMAIN-CONTAINING PROTEIN"/>
    <property type="match status" value="1"/>
</dbReference>